<organism evidence="2 3">
    <name type="scientific">Nocardioides bigeumensis</name>
    <dbReference type="NCBI Taxonomy" id="433657"/>
    <lineage>
        <taxon>Bacteria</taxon>
        <taxon>Bacillati</taxon>
        <taxon>Actinomycetota</taxon>
        <taxon>Actinomycetes</taxon>
        <taxon>Propionibacteriales</taxon>
        <taxon>Nocardioidaceae</taxon>
        <taxon>Nocardioides</taxon>
    </lineage>
</organism>
<keyword evidence="3" id="KW-1185">Reference proteome</keyword>
<dbReference type="Gene3D" id="3.40.50.150">
    <property type="entry name" value="Vaccinia Virus protein VP39"/>
    <property type="match status" value="1"/>
</dbReference>
<name>A0ABP5J9J4_9ACTN</name>
<dbReference type="GO" id="GO:0032259">
    <property type="term" value="P:methylation"/>
    <property type="evidence" value="ECO:0007669"/>
    <property type="project" value="UniProtKB-KW"/>
</dbReference>
<dbReference type="EMBL" id="BAAAQQ010000001">
    <property type="protein sequence ID" value="GAA2113920.1"/>
    <property type="molecule type" value="Genomic_DNA"/>
</dbReference>
<keyword evidence="2" id="KW-0489">Methyltransferase</keyword>
<proteinExistence type="predicted"/>
<dbReference type="Pfam" id="PF13649">
    <property type="entry name" value="Methyltransf_25"/>
    <property type="match status" value="1"/>
</dbReference>
<dbReference type="SUPFAM" id="SSF53335">
    <property type="entry name" value="S-adenosyl-L-methionine-dependent methyltransferases"/>
    <property type="match status" value="1"/>
</dbReference>
<dbReference type="InterPro" id="IPR029063">
    <property type="entry name" value="SAM-dependent_MTases_sf"/>
</dbReference>
<comment type="caution">
    <text evidence="2">The sequence shown here is derived from an EMBL/GenBank/DDBJ whole genome shotgun (WGS) entry which is preliminary data.</text>
</comment>
<dbReference type="InterPro" id="IPR041698">
    <property type="entry name" value="Methyltransf_25"/>
</dbReference>
<evidence type="ECO:0000259" key="1">
    <source>
        <dbReference type="Pfam" id="PF13649"/>
    </source>
</evidence>
<protein>
    <submittedName>
        <fullName evidence="2">Class I SAM-dependent methyltransferase</fullName>
    </submittedName>
</protein>
<evidence type="ECO:0000313" key="3">
    <source>
        <dbReference type="Proteomes" id="UP001500575"/>
    </source>
</evidence>
<accession>A0ABP5J9J4</accession>
<reference evidence="3" key="1">
    <citation type="journal article" date="2019" name="Int. J. Syst. Evol. Microbiol.">
        <title>The Global Catalogue of Microorganisms (GCM) 10K type strain sequencing project: providing services to taxonomists for standard genome sequencing and annotation.</title>
        <authorList>
            <consortium name="The Broad Institute Genomics Platform"/>
            <consortium name="The Broad Institute Genome Sequencing Center for Infectious Disease"/>
            <person name="Wu L."/>
            <person name="Ma J."/>
        </authorList>
    </citation>
    <scope>NUCLEOTIDE SEQUENCE [LARGE SCALE GENOMIC DNA]</scope>
    <source>
        <strain evidence="3">JCM 16021</strain>
    </source>
</reference>
<sequence>MSRATGSDSFTNVFARALQGHACVVEGLGDGLQQVPVHLWSRAADRSDAALLDHCDGPTLDIGCGPGRMTQGLAERGHVALGIDVVHEAVRQTRDRGVPALVRDVFDALPGEGRWRSVLLADGNVGIGGDPAVLLARLRQVLDPRGRVVVDVAPPGVPLRSVWASLVCEGVRSKPFRWAVVGVDDIGALARAAGFGTLECHEHDGRWCAVLTEAA</sequence>
<dbReference type="GO" id="GO:0008168">
    <property type="term" value="F:methyltransferase activity"/>
    <property type="evidence" value="ECO:0007669"/>
    <property type="project" value="UniProtKB-KW"/>
</dbReference>
<keyword evidence="2" id="KW-0808">Transferase</keyword>
<evidence type="ECO:0000313" key="2">
    <source>
        <dbReference type="EMBL" id="GAA2113920.1"/>
    </source>
</evidence>
<dbReference type="Proteomes" id="UP001500575">
    <property type="component" value="Unassembled WGS sequence"/>
</dbReference>
<dbReference type="RefSeq" id="WP_344301650.1">
    <property type="nucleotide sequence ID" value="NZ_BAAAQQ010000001.1"/>
</dbReference>
<dbReference type="CDD" id="cd02440">
    <property type="entry name" value="AdoMet_MTases"/>
    <property type="match status" value="1"/>
</dbReference>
<gene>
    <name evidence="2" type="ORF">GCM10009843_02080</name>
</gene>
<feature type="domain" description="Methyltransferase" evidence="1">
    <location>
        <begin position="60"/>
        <end position="146"/>
    </location>
</feature>